<reference evidence="6 7" key="1">
    <citation type="submission" date="2017-05" db="EMBL/GenBank/DDBJ databases">
        <authorList>
            <person name="Varghese N."/>
            <person name="Submissions S."/>
        </authorList>
    </citation>
    <scope>NUCLEOTIDE SEQUENCE [LARGE SCALE GENOMIC DNA]</scope>
    <source>
        <strain evidence="6 7">DSM 26001</strain>
    </source>
</reference>
<sequence length="333" mass="36477">MKLVDINSELLGEKRQNGAATARNARLYDSRRMRITLKQWRMLHAVIDCNGFSAAAEYLHVSQSAISYTLARMQEQLGVALLKVEGRKAHVTEEGRALMEYSRNIIRGAIELEALAEKMRLGWEPALRLVVDQDCPQAFIMAAMRSFHQAAAHVKVTLEETGSASAELAILQNAADLAICANVPPGHIAERLLSIEYVAVAHPSHALAKASAPLTDADLGRHTRIVLGSDAEARQQSASRRPGEPVMHWRFSSLDSALAALEAGLGYAWLPLNRVERLTRQGVLQVLALPPYYHNRRDFYLVHAQKASPGIGASSLSGLLHSHAAVMMQSVDS</sequence>
<evidence type="ECO:0000313" key="7">
    <source>
        <dbReference type="Proteomes" id="UP001158049"/>
    </source>
</evidence>
<protein>
    <submittedName>
        <fullName evidence="6">DNA-binding transcriptional regulator, LysR family</fullName>
    </submittedName>
</protein>
<evidence type="ECO:0000259" key="5">
    <source>
        <dbReference type="PROSITE" id="PS50931"/>
    </source>
</evidence>
<accession>A0ABY1QKY7</accession>
<dbReference type="InterPro" id="IPR000847">
    <property type="entry name" value="LysR_HTH_N"/>
</dbReference>
<dbReference type="InterPro" id="IPR036390">
    <property type="entry name" value="WH_DNA-bd_sf"/>
</dbReference>
<dbReference type="Pfam" id="PF00126">
    <property type="entry name" value="HTH_1"/>
    <property type="match status" value="1"/>
</dbReference>
<evidence type="ECO:0000256" key="4">
    <source>
        <dbReference type="ARBA" id="ARBA00023163"/>
    </source>
</evidence>
<keyword evidence="3 6" id="KW-0238">DNA-binding</keyword>
<keyword evidence="2" id="KW-0805">Transcription regulation</keyword>
<dbReference type="InterPro" id="IPR036388">
    <property type="entry name" value="WH-like_DNA-bd_sf"/>
</dbReference>
<dbReference type="Pfam" id="PF03466">
    <property type="entry name" value="LysR_substrate"/>
    <property type="match status" value="1"/>
</dbReference>
<dbReference type="PRINTS" id="PR00039">
    <property type="entry name" value="HTHLYSR"/>
</dbReference>
<dbReference type="GO" id="GO:0003677">
    <property type="term" value="F:DNA binding"/>
    <property type="evidence" value="ECO:0007669"/>
    <property type="project" value="UniProtKB-KW"/>
</dbReference>
<keyword evidence="4" id="KW-0804">Transcription</keyword>
<proteinExistence type="inferred from homology"/>
<dbReference type="PANTHER" id="PTHR30126:SF88">
    <property type="entry name" value="TRANSCRIPTIONAL REGULATOR-RELATED"/>
    <property type="match status" value="1"/>
</dbReference>
<dbReference type="Proteomes" id="UP001158049">
    <property type="component" value="Unassembled WGS sequence"/>
</dbReference>
<feature type="domain" description="HTH lysR-type" evidence="5">
    <location>
        <begin position="35"/>
        <end position="92"/>
    </location>
</feature>
<name>A0ABY1QKY7_9BURK</name>
<comment type="caution">
    <text evidence="6">The sequence shown here is derived from an EMBL/GenBank/DDBJ whole genome shotgun (WGS) entry which is preliminary data.</text>
</comment>
<dbReference type="EMBL" id="FXUL01000016">
    <property type="protein sequence ID" value="SMP71023.1"/>
    <property type="molecule type" value="Genomic_DNA"/>
</dbReference>
<dbReference type="Gene3D" id="3.40.190.290">
    <property type="match status" value="1"/>
</dbReference>
<evidence type="ECO:0000313" key="6">
    <source>
        <dbReference type="EMBL" id="SMP71023.1"/>
    </source>
</evidence>
<dbReference type="RefSeq" id="WP_283443900.1">
    <property type="nucleotide sequence ID" value="NZ_FXUL01000016.1"/>
</dbReference>
<dbReference type="InterPro" id="IPR005119">
    <property type="entry name" value="LysR_subst-bd"/>
</dbReference>
<gene>
    <name evidence="6" type="ORF">SAMN06295970_116131</name>
</gene>
<dbReference type="SUPFAM" id="SSF46785">
    <property type="entry name" value="Winged helix' DNA-binding domain"/>
    <property type="match status" value="1"/>
</dbReference>
<organism evidence="6 7">
    <name type="scientific">Noviherbaspirillum suwonense</name>
    <dbReference type="NCBI Taxonomy" id="1224511"/>
    <lineage>
        <taxon>Bacteria</taxon>
        <taxon>Pseudomonadati</taxon>
        <taxon>Pseudomonadota</taxon>
        <taxon>Betaproteobacteria</taxon>
        <taxon>Burkholderiales</taxon>
        <taxon>Oxalobacteraceae</taxon>
        <taxon>Noviherbaspirillum</taxon>
    </lineage>
</organism>
<evidence type="ECO:0000256" key="1">
    <source>
        <dbReference type="ARBA" id="ARBA00009437"/>
    </source>
</evidence>
<comment type="similarity">
    <text evidence="1">Belongs to the LysR transcriptional regulatory family.</text>
</comment>
<keyword evidence="7" id="KW-1185">Reference proteome</keyword>
<dbReference type="PANTHER" id="PTHR30126">
    <property type="entry name" value="HTH-TYPE TRANSCRIPTIONAL REGULATOR"/>
    <property type="match status" value="1"/>
</dbReference>
<dbReference type="Gene3D" id="1.10.10.10">
    <property type="entry name" value="Winged helix-like DNA-binding domain superfamily/Winged helix DNA-binding domain"/>
    <property type="match status" value="1"/>
</dbReference>
<evidence type="ECO:0000256" key="3">
    <source>
        <dbReference type="ARBA" id="ARBA00023125"/>
    </source>
</evidence>
<dbReference type="SUPFAM" id="SSF53850">
    <property type="entry name" value="Periplasmic binding protein-like II"/>
    <property type="match status" value="1"/>
</dbReference>
<dbReference type="PROSITE" id="PS50931">
    <property type="entry name" value="HTH_LYSR"/>
    <property type="match status" value="1"/>
</dbReference>
<evidence type="ECO:0000256" key="2">
    <source>
        <dbReference type="ARBA" id="ARBA00023015"/>
    </source>
</evidence>